<dbReference type="PANTHER" id="PTHR31299:SF0">
    <property type="entry name" value="ESTERASE, PUTATIVE (AFU_ORTHOLOGUE AFUA_1G05850)-RELATED"/>
    <property type="match status" value="1"/>
</dbReference>
<dbReference type="CDD" id="cd14728">
    <property type="entry name" value="Ere-like"/>
    <property type="match status" value="1"/>
</dbReference>
<dbReference type="Pfam" id="PF05139">
    <property type="entry name" value="Erythro_esteras"/>
    <property type="match status" value="1"/>
</dbReference>
<dbReference type="Proteomes" id="UP000515512">
    <property type="component" value="Chromosome"/>
</dbReference>
<dbReference type="Gene3D" id="1.20.1440.30">
    <property type="entry name" value="Biosynthetic Protein domain"/>
    <property type="match status" value="1"/>
</dbReference>
<proteinExistence type="predicted"/>
<dbReference type="AlphaFoldDB" id="A0A7D6VDI6"/>
<dbReference type="SUPFAM" id="SSF159501">
    <property type="entry name" value="EreA/ChaN-like"/>
    <property type="match status" value="1"/>
</dbReference>
<sequence length="396" mass="42837">MTTTYSADVLEWLRAAAHPVTGTRSDDTGADLEWLTGGLGDATVVGLGESTRFSAETFGVRARIFRLLVREYGFRALAVQDGARAGERMDRFALGGAETAEEALAQAWAPLRTREMAETLRWIREFNLTHAADPVRVFGIQPPHAEPSDYDAVLEFAGRAAPERLAEFTSRLETILTAHRMDEHVQRHNGIHPGRPFAEQAREVVELLETLPVTAERDAALAHARLIREFHEGSVAGRGGFAKDERAESDRIIDWHERTGARIAYWDGISHTGVLADGLGGHLRGRFGDGYAAVAIGFHHGDLGLTVVPEPAADLVDAQLGAVGLDAFAVDLRSAAPESVLAWRAGPAALRVISGVYDPAQDAAARMTVPSLAGAFDVLIHIREATPVDWLPVGEQ</sequence>
<gene>
    <name evidence="1" type="ORF">H0264_35275</name>
</gene>
<dbReference type="InterPro" id="IPR007815">
    <property type="entry name" value="Emycin_Estase"/>
</dbReference>
<name>A0A7D6VDI6_9NOCA</name>
<dbReference type="KEGG" id="nhu:H0264_35275"/>
<dbReference type="GO" id="GO:0046677">
    <property type="term" value="P:response to antibiotic"/>
    <property type="evidence" value="ECO:0007669"/>
    <property type="project" value="InterPro"/>
</dbReference>
<dbReference type="PANTHER" id="PTHR31299">
    <property type="entry name" value="ESTERASE, PUTATIVE (AFU_ORTHOLOGUE AFUA_1G05850)-RELATED"/>
    <property type="match status" value="1"/>
</dbReference>
<dbReference type="EMBL" id="CP059399">
    <property type="protein sequence ID" value="QLY30337.1"/>
    <property type="molecule type" value="Genomic_DNA"/>
</dbReference>
<dbReference type="RefSeq" id="WP_181581535.1">
    <property type="nucleotide sequence ID" value="NZ_CP059399.1"/>
</dbReference>
<accession>A0A7D6VDI6</accession>
<evidence type="ECO:0000313" key="1">
    <source>
        <dbReference type="EMBL" id="QLY30337.1"/>
    </source>
</evidence>
<organism evidence="1 2">
    <name type="scientific">Nocardia huaxiensis</name>
    <dbReference type="NCBI Taxonomy" id="2755382"/>
    <lineage>
        <taxon>Bacteria</taxon>
        <taxon>Bacillati</taxon>
        <taxon>Actinomycetota</taxon>
        <taxon>Actinomycetes</taxon>
        <taxon>Mycobacteriales</taxon>
        <taxon>Nocardiaceae</taxon>
        <taxon>Nocardia</taxon>
    </lineage>
</organism>
<protein>
    <submittedName>
        <fullName evidence="1">Erythromycin esterase family protein</fullName>
    </submittedName>
</protein>
<reference evidence="1 2" key="1">
    <citation type="submission" date="2020-07" db="EMBL/GenBank/DDBJ databases">
        <authorList>
            <person name="Zhuang K."/>
            <person name="Ran Y."/>
        </authorList>
    </citation>
    <scope>NUCLEOTIDE SEQUENCE [LARGE SCALE GENOMIC DNA]</scope>
    <source>
        <strain evidence="1 2">WCH-YHL-001</strain>
    </source>
</reference>
<dbReference type="Gene3D" id="3.40.1660.10">
    <property type="entry name" value="EreA-like (biosynthetic domain)"/>
    <property type="match status" value="1"/>
</dbReference>
<evidence type="ECO:0000313" key="2">
    <source>
        <dbReference type="Proteomes" id="UP000515512"/>
    </source>
</evidence>
<dbReference type="InterPro" id="IPR052036">
    <property type="entry name" value="Hydrolase/PRTase-associated"/>
</dbReference>
<keyword evidence="2" id="KW-1185">Reference proteome</keyword>
<dbReference type="Gene3D" id="3.30.1870.10">
    <property type="entry name" value="EreA-like, domain 2"/>
    <property type="match status" value="1"/>
</dbReference>